<dbReference type="AlphaFoldDB" id="A0A382LFY5"/>
<dbReference type="InterPro" id="IPR029062">
    <property type="entry name" value="Class_I_gatase-like"/>
</dbReference>
<evidence type="ECO:0000313" key="1">
    <source>
        <dbReference type="EMBL" id="SVC35784.1"/>
    </source>
</evidence>
<name>A0A382LFY5_9ZZZZ</name>
<sequence>MKFTLHLLIACLSVNFFCSPLMSKPLTYEGSSGVGKGKHIVFIASDHEYRGEETCPAIARILAHRYGFKCTVLFGLDNEGHIKPGSSNIPGMEALDKADMMFLFLRFVAPNDASMKHFIDYLNRGGPVLGLRTTTHGFNGLKGKNSKYNYNSRDKSYDWGFGRQVIGETWRPREGAGHYGRNHQFSTRMFVVPEQKNHPVVRGVKDMHAMAGAYSAVPIEGSVILGKNQVLDSMKPDGKPIPNKPPS</sequence>
<dbReference type="SUPFAM" id="SSF52317">
    <property type="entry name" value="Class I glutamine amidotransferase-like"/>
    <property type="match status" value="1"/>
</dbReference>
<feature type="non-terminal residue" evidence="1">
    <location>
        <position position="247"/>
    </location>
</feature>
<evidence type="ECO:0008006" key="2">
    <source>
        <dbReference type="Google" id="ProtNLM"/>
    </source>
</evidence>
<gene>
    <name evidence="1" type="ORF">METZ01_LOCUS288638</name>
</gene>
<protein>
    <recommendedName>
        <fullName evidence="2">ThuA-like domain-containing protein</fullName>
    </recommendedName>
</protein>
<proteinExistence type="predicted"/>
<dbReference type="Gene3D" id="3.40.50.880">
    <property type="match status" value="1"/>
</dbReference>
<reference evidence="1" key="1">
    <citation type="submission" date="2018-05" db="EMBL/GenBank/DDBJ databases">
        <authorList>
            <person name="Lanie J.A."/>
            <person name="Ng W.-L."/>
            <person name="Kazmierczak K.M."/>
            <person name="Andrzejewski T.M."/>
            <person name="Davidsen T.M."/>
            <person name="Wayne K.J."/>
            <person name="Tettelin H."/>
            <person name="Glass J.I."/>
            <person name="Rusch D."/>
            <person name="Podicherti R."/>
            <person name="Tsui H.-C.T."/>
            <person name="Winkler M.E."/>
        </authorList>
    </citation>
    <scope>NUCLEOTIDE SEQUENCE</scope>
</reference>
<dbReference type="EMBL" id="UINC01086901">
    <property type="protein sequence ID" value="SVC35784.1"/>
    <property type="molecule type" value="Genomic_DNA"/>
</dbReference>
<accession>A0A382LFY5</accession>
<organism evidence="1">
    <name type="scientific">marine metagenome</name>
    <dbReference type="NCBI Taxonomy" id="408172"/>
    <lineage>
        <taxon>unclassified sequences</taxon>
        <taxon>metagenomes</taxon>
        <taxon>ecological metagenomes</taxon>
    </lineage>
</organism>